<dbReference type="Proteomes" id="UP000220904">
    <property type="component" value="Unassembled WGS sequence"/>
</dbReference>
<dbReference type="SFLD" id="SFLDG01140">
    <property type="entry name" value="C2.B:_Phosphomannomutase_and_P"/>
    <property type="match status" value="1"/>
</dbReference>
<protein>
    <submittedName>
        <fullName evidence="1">Hydrolase</fullName>
    </submittedName>
</protein>
<reference evidence="1 2" key="1">
    <citation type="journal article" date="2017" name="Front. Microbiol.">
        <title>New Insights into the Diversity of the Genus Faecalibacterium.</title>
        <authorList>
            <person name="Benevides L."/>
            <person name="Burman S."/>
            <person name="Martin R."/>
            <person name="Robert V."/>
            <person name="Thomas M."/>
            <person name="Miquel S."/>
            <person name="Chain F."/>
            <person name="Sokol H."/>
            <person name="Bermudez-Humaran L.G."/>
            <person name="Morrison M."/>
            <person name="Langella P."/>
            <person name="Azevedo V.A."/>
            <person name="Chatel J.M."/>
            <person name="Soares S."/>
        </authorList>
    </citation>
    <scope>NUCLEOTIDE SEQUENCE [LARGE SCALE GENOMIC DNA]</scope>
    <source>
        <strain evidence="1 2">AHMP21</strain>
    </source>
</reference>
<keyword evidence="1" id="KW-0378">Hydrolase</keyword>
<dbReference type="EMBL" id="NOUV01000010">
    <property type="protein sequence ID" value="PDX87419.1"/>
    <property type="molecule type" value="Genomic_DNA"/>
</dbReference>
<dbReference type="InterPro" id="IPR023214">
    <property type="entry name" value="HAD_sf"/>
</dbReference>
<dbReference type="GO" id="GO:0016791">
    <property type="term" value="F:phosphatase activity"/>
    <property type="evidence" value="ECO:0007669"/>
    <property type="project" value="TreeGrafter"/>
</dbReference>
<comment type="caution">
    <text evidence="1">The sequence shown here is derived from an EMBL/GenBank/DDBJ whole genome shotgun (WGS) entry which is preliminary data.</text>
</comment>
<organism evidence="1 2">
    <name type="scientific">Faecalibacterium prausnitzii</name>
    <dbReference type="NCBI Taxonomy" id="853"/>
    <lineage>
        <taxon>Bacteria</taxon>
        <taxon>Bacillati</taxon>
        <taxon>Bacillota</taxon>
        <taxon>Clostridia</taxon>
        <taxon>Eubacteriales</taxon>
        <taxon>Oscillospiraceae</taxon>
        <taxon>Faecalibacterium</taxon>
    </lineage>
</organism>
<dbReference type="RefSeq" id="WP_097791996.1">
    <property type="nucleotide sequence ID" value="NZ_NOUV01000010.1"/>
</dbReference>
<name>A0A2A7B7W0_9FIRM</name>
<dbReference type="GO" id="GO:0005829">
    <property type="term" value="C:cytosol"/>
    <property type="evidence" value="ECO:0007669"/>
    <property type="project" value="TreeGrafter"/>
</dbReference>
<dbReference type="Pfam" id="PF08282">
    <property type="entry name" value="Hydrolase_3"/>
    <property type="match status" value="1"/>
</dbReference>
<dbReference type="GO" id="GO:0000287">
    <property type="term" value="F:magnesium ion binding"/>
    <property type="evidence" value="ECO:0007669"/>
    <property type="project" value="TreeGrafter"/>
</dbReference>
<dbReference type="PANTHER" id="PTHR10000:SF8">
    <property type="entry name" value="HAD SUPERFAMILY HYDROLASE-LIKE, TYPE 3"/>
    <property type="match status" value="1"/>
</dbReference>
<dbReference type="OrthoDB" id="9781413at2"/>
<evidence type="ECO:0000313" key="2">
    <source>
        <dbReference type="Proteomes" id="UP000220904"/>
    </source>
</evidence>
<dbReference type="SFLD" id="SFLDS00003">
    <property type="entry name" value="Haloacid_Dehalogenase"/>
    <property type="match status" value="1"/>
</dbReference>
<evidence type="ECO:0000313" key="1">
    <source>
        <dbReference type="EMBL" id="PDX87419.1"/>
    </source>
</evidence>
<dbReference type="InterPro" id="IPR000150">
    <property type="entry name" value="Cof"/>
</dbReference>
<dbReference type="PANTHER" id="PTHR10000">
    <property type="entry name" value="PHOSPHOSERINE PHOSPHATASE"/>
    <property type="match status" value="1"/>
</dbReference>
<dbReference type="SUPFAM" id="SSF56784">
    <property type="entry name" value="HAD-like"/>
    <property type="match status" value="1"/>
</dbReference>
<dbReference type="Gene3D" id="3.30.1240.10">
    <property type="match status" value="1"/>
</dbReference>
<dbReference type="InterPro" id="IPR036412">
    <property type="entry name" value="HAD-like_sf"/>
</dbReference>
<dbReference type="AlphaFoldDB" id="A0A2A7B7W0"/>
<proteinExistence type="predicted"/>
<dbReference type="NCBIfam" id="TIGR00099">
    <property type="entry name" value="Cof-subfamily"/>
    <property type="match status" value="1"/>
</dbReference>
<gene>
    <name evidence="1" type="ORF">CHR60_04955</name>
</gene>
<accession>A0A2A7B7W0</accession>
<sequence>MQYQLLASDFDNTLVPFGEPKPHPAVVRAVKKMQAAGGRFVLSTGRGYCVVNKEQLGGIRFDYAITCNGACVVDKNGTVVAEHPLTNEEMYALVDFCEDYNYPLQFNYRDAYYAYCEYDALKSFYDSLPKSGLTCLDGEDQDRHLIDMPHAAFVVMPPQELARFHEKFGHLGLHFMQTGGVGRDGWCCYDVVRGGMDKGVGLSDLCEKMGLTMADAVAAGDSANDVGMLKAAGLGCCMANGTADAKAAADRVIGDVREDGLAALIEELWFDGPKAVPSGRDLGSAWDAMEKAGVAE</sequence>
<dbReference type="Gene3D" id="3.40.50.1000">
    <property type="entry name" value="HAD superfamily/HAD-like"/>
    <property type="match status" value="1"/>
</dbReference>